<organism evidence="1 2">
    <name type="scientific">Parasitella parasitica</name>
    <dbReference type="NCBI Taxonomy" id="35722"/>
    <lineage>
        <taxon>Eukaryota</taxon>
        <taxon>Fungi</taxon>
        <taxon>Fungi incertae sedis</taxon>
        <taxon>Mucoromycota</taxon>
        <taxon>Mucoromycotina</taxon>
        <taxon>Mucoromycetes</taxon>
        <taxon>Mucorales</taxon>
        <taxon>Mucorineae</taxon>
        <taxon>Mucoraceae</taxon>
        <taxon>Parasitella</taxon>
    </lineage>
</organism>
<name>A0A0B7NMC4_9FUNG</name>
<gene>
    <name evidence="1" type="primary">PARPA_10734.1 scaffold 41683</name>
</gene>
<accession>A0A0B7NMC4</accession>
<proteinExistence type="predicted"/>
<reference evidence="1 2" key="1">
    <citation type="submission" date="2014-09" db="EMBL/GenBank/DDBJ databases">
        <authorList>
            <person name="Ellenberger Sabrina"/>
        </authorList>
    </citation>
    <scope>NUCLEOTIDE SEQUENCE [LARGE SCALE GENOMIC DNA]</scope>
    <source>
        <strain evidence="1 2">CBS 412.66</strain>
    </source>
</reference>
<sequence length="462" mass="51837">MIEIESSDDEVVEFPATLTINTLPGRCLCDGNAAARVESYFRANSASRVAVLPPAEMLHLFMAPDVDDSNHHLRSNIDCDDFDSNSDYVHVPDANSEAISDADSEMISDSSSIEPTENDGTLLKANHIFKICKNVCPGKYATKKLDLHFNRLLVREDGSKIPFTVKFDDGECDQNGNLYPCFGKNRLSLFFAPDFPYKMTKLDFGTYNDRGHRLKIKDIAHTLFATSEGPAHVLVHILFPNIETEKNNTFLATADQKLFVDHILVPGLKGKFGGFMFKTASFGFKDLRLSSIFDTIIDGSLLDLKESMVDIAGNASVRSADAYSDIKYGFVDNAQNKMLANILLNKKHEPLQKIASKYKAKIQERLGDQFTLRIEGRYTLHTINQTGFYTHFENMIRNIMKHERILIIMKSAEYLTYVESCIDFFSEIIESLNTRMDAASLSGLSVISYLLSGLFSPPDESF</sequence>
<evidence type="ECO:0000313" key="2">
    <source>
        <dbReference type="Proteomes" id="UP000054107"/>
    </source>
</evidence>
<evidence type="ECO:0000313" key="1">
    <source>
        <dbReference type="EMBL" id="CEP16468.1"/>
    </source>
</evidence>
<dbReference type="EMBL" id="LN733168">
    <property type="protein sequence ID" value="CEP16468.1"/>
    <property type="molecule type" value="Genomic_DNA"/>
</dbReference>
<keyword evidence="2" id="KW-1185">Reference proteome</keyword>
<protein>
    <submittedName>
        <fullName evidence="1">Uncharacterized protein</fullName>
    </submittedName>
</protein>
<dbReference type="AlphaFoldDB" id="A0A0B7NMC4"/>
<dbReference type="Proteomes" id="UP000054107">
    <property type="component" value="Unassembled WGS sequence"/>
</dbReference>